<name>M4BLA6_HYAAE</name>
<evidence type="ECO:0000256" key="1">
    <source>
        <dbReference type="SAM" id="MobiDB-lite"/>
    </source>
</evidence>
<feature type="region of interest" description="Disordered" evidence="1">
    <location>
        <begin position="1"/>
        <end position="22"/>
    </location>
</feature>
<dbReference type="VEuPathDB" id="FungiDB:HpaG807191"/>
<evidence type="ECO:0000313" key="2">
    <source>
        <dbReference type="EnsemblProtists" id="HpaP807191"/>
    </source>
</evidence>
<dbReference type="EnsemblProtists" id="HpaT807191">
    <property type="protein sequence ID" value="HpaP807191"/>
    <property type="gene ID" value="HpaG807191"/>
</dbReference>
<dbReference type="HOGENOM" id="CLU_2745478_0_0_1"/>
<accession>M4BLA6</accession>
<evidence type="ECO:0000313" key="3">
    <source>
        <dbReference type="Proteomes" id="UP000011713"/>
    </source>
</evidence>
<dbReference type="InParanoid" id="M4BLA6"/>
<sequence>MDPFRIPPSAGGPPPPQSPSTVLTITTPYDQMGVMNLIAALQREVRDLQPQAAHSRPVVSTVTMQRQLPYL</sequence>
<dbReference type="EMBL" id="JH598375">
    <property type="status" value="NOT_ANNOTATED_CDS"/>
    <property type="molecule type" value="Genomic_DNA"/>
</dbReference>
<reference evidence="2" key="2">
    <citation type="submission" date="2015-06" db="UniProtKB">
        <authorList>
            <consortium name="EnsemblProtists"/>
        </authorList>
    </citation>
    <scope>IDENTIFICATION</scope>
    <source>
        <strain evidence="2">Emoy2</strain>
    </source>
</reference>
<dbReference type="AlphaFoldDB" id="M4BLA6"/>
<reference evidence="3" key="1">
    <citation type="journal article" date="2010" name="Science">
        <title>Signatures of adaptation to obligate biotrophy in the Hyaloperonospora arabidopsidis genome.</title>
        <authorList>
            <person name="Baxter L."/>
            <person name="Tripathy S."/>
            <person name="Ishaque N."/>
            <person name="Boot N."/>
            <person name="Cabral A."/>
            <person name="Kemen E."/>
            <person name="Thines M."/>
            <person name="Ah-Fong A."/>
            <person name="Anderson R."/>
            <person name="Badejoko W."/>
            <person name="Bittner-Eddy P."/>
            <person name="Boore J.L."/>
            <person name="Chibucos M.C."/>
            <person name="Coates M."/>
            <person name="Dehal P."/>
            <person name="Delehaunty K."/>
            <person name="Dong S."/>
            <person name="Downton P."/>
            <person name="Dumas B."/>
            <person name="Fabro G."/>
            <person name="Fronick C."/>
            <person name="Fuerstenberg S.I."/>
            <person name="Fulton L."/>
            <person name="Gaulin E."/>
            <person name="Govers F."/>
            <person name="Hughes L."/>
            <person name="Humphray S."/>
            <person name="Jiang R.H."/>
            <person name="Judelson H."/>
            <person name="Kamoun S."/>
            <person name="Kyung K."/>
            <person name="Meijer H."/>
            <person name="Minx P."/>
            <person name="Morris P."/>
            <person name="Nelson J."/>
            <person name="Phuntumart V."/>
            <person name="Qutob D."/>
            <person name="Rehmany A."/>
            <person name="Rougon-Cardoso A."/>
            <person name="Ryden P."/>
            <person name="Torto-Alalibo T."/>
            <person name="Studholme D."/>
            <person name="Wang Y."/>
            <person name="Win J."/>
            <person name="Wood J."/>
            <person name="Clifton S.W."/>
            <person name="Rogers J."/>
            <person name="Van den Ackerveken G."/>
            <person name="Jones J.D."/>
            <person name="McDowell J.M."/>
            <person name="Beynon J."/>
            <person name="Tyler B.M."/>
        </authorList>
    </citation>
    <scope>NUCLEOTIDE SEQUENCE [LARGE SCALE GENOMIC DNA]</scope>
    <source>
        <strain evidence="3">Emoy2</strain>
    </source>
</reference>
<proteinExistence type="predicted"/>
<keyword evidence="3" id="KW-1185">Reference proteome</keyword>
<organism evidence="2 3">
    <name type="scientific">Hyaloperonospora arabidopsidis (strain Emoy2)</name>
    <name type="common">Downy mildew agent</name>
    <name type="synonym">Peronospora arabidopsidis</name>
    <dbReference type="NCBI Taxonomy" id="559515"/>
    <lineage>
        <taxon>Eukaryota</taxon>
        <taxon>Sar</taxon>
        <taxon>Stramenopiles</taxon>
        <taxon>Oomycota</taxon>
        <taxon>Peronosporomycetes</taxon>
        <taxon>Peronosporales</taxon>
        <taxon>Peronosporaceae</taxon>
        <taxon>Hyaloperonospora</taxon>
    </lineage>
</organism>
<protein>
    <submittedName>
        <fullName evidence="2">Uncharacterized protein</fullName>
    </submittedName>
</protein>
<dbReference type="Proteomes" id="UP000011713">
    <property type="component" value="Unassembled WGS sequence"/>
</dbReference>